<keyword evidence="2" id="KW-1185">Reference proteome</keyword>
<dbReference type="RefSeq" id="WP_216547918.1">
    <property type="nucleotide sequence ID" value="NZ_JAHLQO010000001.1"/>
</dbReference>
<dbReference type="PANTHER" id="PTHR47381">
    <property type="entry name" value="ALPHA/BETA-HYDROLASES SUPERFAMILY PROTEIN"/>
    <property type="match status" value="1"/>
</dbReference>
<accession>A0ABS6FE77</accession>
<dbReference type="GO" id="GO:0016787">
    <property type="term" value="F:hydrolase activity"/>
    <property type="evidence" value="ECO:0007669"/>
    <property type="project" value="UniProtKB-KW"/>
</dbReference>
<evidence type="ECO:0000313" key="2">
    <source>
        <dbReference type="Proteomes" id="UP000783742"/>
    </source>
</evidence>
<reference evidence="1 2" key="1">
    <citation type="submission" date="2021-06" db="EMBL/GenBank/DDBJ databases">
        <authorList>
            <person name="Sun Q."/>
            <person name="Li D."/>
        </authorList>
    </citation>
    <scope>NUCLEOTIDE SEQUENCE [LARGE SCALE GENOMIC DNA]</scope>
    <source>
        <strain evidence="1 2">MSJ-1</strain>
    </source>
</reference>
<dbReference type="Proteomes" id="UP000783742">
    <property type="component" value="Unassembled WGS sequence"/>
</dbReference>
<dbReference type="EMBL" id="JAHLQO010000001">
    <property type="protein sequence ID" value="MBU5668269.1"/>
    <property type="molecule type" value="Genomic_DNA"/>
</dbReference>
<comment type="caution">
    <text evidence="1">The sequence shown here is derived from an EMBL/GenBank/DDBJ whole genome shotgun (WGS) entry which is preliminary data.</text>
</comment>
<gene>
    <name evidence="1" type="ORF">KQI68_00290</name>
</gene>
<keyword evidence="1" id="KW-0378">Hydrolase</keyword>
<evidence type="ECO:0000313" key="1">
    <source>
        <dbReference type="EMBL" id="MBU5668269.1"/>
    </source>
</evidence>
<organism evidence="1 2">
    <name type="scientific">Peptoniphilus ovalis</name>
    <dbReference type="NCBI Taxonomy" id="2841503"/>
    <lineage>
        <taxon>Bacteria</taxon>
        <taxon>Bacillati</taxon>
        <taxon>Bacillota</taxon>
        <taxon>Tissierellia</taxon>
        <taxon>Tissierellales</taxon>
        <taxon>Peptoniphilaceae</taxon>
        <taxon>Peptoniphilus</taxon>
    </lineage>
</organism>
<protein>
    <submittedName>
        <fullName evidence="1">Alpha/beta hydrolase</fullName>
    </submittedName>
</protein>
<dbReference type="PANTHER" id="PTHR47381:SF3">
    <property type="entry name" value="ALPHA_BETA-HYDROLASES SUPERFAMILY PROTEIN"/>
    <property type="match status" value="1"/>
</dbReference>
<sequence length="258" mass="29774">MEYLEIKGAEIKKVEIAGNPALIVEPKTDEVVNTIVFYHGWGSCKENQIFRANIFASYGYRVILPDAQFHGERIQEEIDYEDEKVSANLLLRVIMHSIEESPSIFNYIKENYPGSEIAVAGHSMGAITAGGLYGFKKDLKMAFIYNGINNWEAMVKWLNNIRDEKSTKYEVFRVDEFFLDMDPMNAGYLFKDRPMVLYNGAEDKVIDPEGQHSFVEKISCEYEKQELLEFKKFEDVPHQISTDMLEESIKFAKEVAKF</sequence>
<proteinExistence type="predicted"/>
<name>A0ABS6FE77_9FIRM</name>